<organism evidence="2">
    <name type="scientific">uncultured archaeal virus</name>
    <dbReference type="NCBI Taxonomy" id="1960247"/>
    <lineage>
        <taxon>Viruses</taxon>
        <taxon>environmental samples</taxon>
    </lineage>
</organism>
<protein>
    <submittedName>
        <fullName evidence="2">Uncharacterized protein</fullName>
    </submittedName>
</protein>
<proteinExistence type="predicted"/>
<keyword evidence="1" id="KW-0175">Coiled coil</keyword>
<reference evidence="2" key="1">
    <citation type="journal article" date="2017" name="MBio">
        <title>Viruses in the Oceanic Basement.</title>
        <authorList>
            <person name="Nigro O.D."/>
            <person name="Jungbluth S.P."/>
            <person name="Steward G.F."/>
            <person name="Rappe M.S."/>
        </authorList>
    </citation>
    <scope>NUCLEOTIDE SEQUENCE</scope>
    <source>
        <strain evidence="2">JdFR1000234</strain>
    </source>
</reference>
<accession>A0A1S5Y306</accession>
<dbReference type="EMBL" id="KY229235">
    <property type="protein sequence ID" value="AQQ75505.1"/>
    <property type="molecule type" value="Genomic_DNA"/>
</dbReference>
<evidence type="ECO:0000313" key="2">
    <source>
        <dbReference type="EMBL" id="AQQ75505.1"/>
    </source>
</evidence>
<feature type="coiled-coil region" evidence="1">
    <location>
        <begin position="11"/>
        <end position="38"/>
    </location>
</feature>
<evidence type="ECO:0000256" key="1">
    <source>
        <dbReference type="SAM" id="Coils"/>
    </source>
</evidence>
<gene>
    <name evidence="2" type="ORF">JDFR1000234_30</name>
</gene>
<sequence length="46" mass="5785">MKEVLEYLKTILKMEVLLDFLERQIERLEQKQKDFSILDCEKRRVW</sequence>
<name>A0A1S5Y306_9VIRU</name>